<comment type="similarity">
    <text evidence="6">Belongs to the LptE lipoprotein family.</text>
</comment>
<dbReference type="GO" id="GO:0009279">
    <property type="term" value="C:cell outer membrane"/>
    <property type="evidence" value="ECO:0007669"/>
    <property type="project" value="UniProtKB-SubCell"/>
</dbReference>
<gene>
    <name evidence="6 7" type="primary">lptE</name>
    <name evidence="7" type="ORF">VVAX_01016</name>
</gene>
<evidence type="ECO:0000256" key="1">
    <source>
        <dbReference type="ARBA" id="ARBA00022729"/>
    </source>
</evidence>
<name>A0A679ILY7_VARPD</name>
<dbReference type="Gene3D" id="3.30.160.150">
    <property type="entry name" value="Lipoprotein like domain"/>
    <property type="match status" value="1"/>
</dbReference>
<dbReference type="EMBL" id="LR743507">
    <property type="protein sequence ID" value="CAA2100981.1"/>
    <property type="molecule type" value="Genomic_DNA"/>
</dbReference>
<keyword evidence="3 6" id="KW-0564">Palmitate</keyword>
<reference evidence="7" key="1">
    <citation type="submission" date="2019-12" db="EMBL/GenBank/DDBJ databases">
        <authorList>
            <person name="Cremers G."/>
        </authorList>
    </citation>
    <scope>NUCLEOTIDE SEQUENCE</scope>
    <source>
        <strain evidence="7">Vvax</strain>
    </source>
</reference>
<dbReference type="GO" id="GO:0001530">
    <property type="term" value="F:lipopolysaccharide binding"/>
    <property type="evidence" value="ECO:0007669"/>
    <property type="project" value="TreeGrafter"/>
</dbReference>
<dbReference type="InterPro" id="IPR006311">
    <property type="entry name" value="TAT_signal"/>
</dbReference>
<keyword evidence="5 6" id="KW-0449">Lipoprotein</keyword>
<dbReference type="HAMAP" id="MF_01186">
    <property type="entry name" value="LPS_assembly_LptE"/>
    <property type="match status" value="1"/>
</dbReference>
<comment type="subunit">
    <text evidence="6">Component of the lipopolysaccharide transport and assembly complex. Interacts with LptD.</text>
</comment>
<protein>
    <recommendedName>
        <fullName evidence="6">LPS-assembly lipoprotein LptE</fullName>
    </recommendedName>
</protein>
<dbReference type="PANTHER" id="PTHR38098:SF1">
    <property type="entry name" value="LPS-ASSEMBLY LIPOPROTEIN LPTE"/>
    <property type="match status" value="1"/>
</dbReference>
<dbReference type="RefSeq" id="WP_339088735.1">
    <property type="nucleotide sequence ID" value="NZ_LR743507.1"/>
</dbReference>
<sequence length="178" mass="19313">MNTRNASLPRRGFLLGLTAAGASLGLAGCGFELRKAPVFAFKTLSVSGSDALLKSAMINQIRRELRATGTVTVLSAEDAAKADVVLEILGEDRTRFVISTNSAGLVREVQLQLRVRFRLHTPGGKDLLPATEVSQTRDLSFNETNALAKEGEADLLFRDMQSDIAQQLMRRLAAVKEL</sequence>
<evidence type="ECO:0000256" key="3">
    <source>
        <dbReference type="ARBA" id="ARBA00023139"/>
    </source>
</evidence>
<organism evidence="7">
    <name type="scientific">Variovorax paradoxus</name>
    <dbReference type="NCBI Taxonomy" id="34073"/>
    <lineage>
        <taxon>Bacteria</taxon>
        <taxon>Pseudomonadati</taxon>
        <taxon>Pseudomonadota</taxon>
        <taxon>Betaproteobacteria</taxon>
        <taxon>Burkholderiales</taxon>
        <taxon>Comamonadaceae</taxon>
        <taxon>Variovorax</taxon>
    </lineage>
</organism>
<keyword evidence="1 6" id="KW-0732">Signal</keyword>
<dbReference type="PROSITE" id="PS51257">
    <property type="entry name" value="PROKAR_LIPOPROTEIN"/>
    <property type="match status" value="1"/>
</dbReference>
<dbReference type="GO" id="GO:0015920">
    <property type="term" value="P:lipopolysaccharide transport"/>
    <property type="evidence" value="ECO:0007669"/>
    <property type="project" value="TreeGrafter"/>
</dbReference>
<keyword evidence="4 6" id="KW-0998">Cell outer membrane</keyword>
<dbReference type="AlphaFoldDB" id="A0A679ILY7"/>
<dbReference type="PROSITE" id="PS51318">
    <property type="entry name" value="TAT"/>
    <property type="match status" value="1"/>
</dbReference>
<dbReference type="InterPro" id="IPR007485">
    <property type="entry name" value="LPS_assembly_LptE"/>
</dbReference>
<accession>A0A679ILY7</accession>
<evidence type="ECO:0000256" key="6">
    <source>
        <dbReference type="HAMAP-Rule" id="MF_01186"/>
    </source>
</evidence>
<dbReference type="GO" id="GO:0043165">
    <property type="term" value="P:Gram-negative-bacterium-type cell outer membrane assembly"/>
    <property type="evidence" value="ECO:0007669"/>
    <property type="project" value="UniProtKB-UniRule"/>
</dbReference>
<dbReference type="PANTHER" id="PTHR38098">
    <property type="entry name" value="LPS-ASSEMBLY LIPOPROTEIN LPTE"/>
    <property type="match status" value="1"/>
</dbReference>
<evidence type="ECO:0000256" key="5">
    <source>
        <dbReference type="ARBA" id="ARBA00023288"/>
    </source>
</evidence>
<proteinExistence type="inferred from homology"/>
<dbReference type="Pfam" id="PF04390">
    <property type="entry name" value="LptE"/>
    <property type="match status" value="1"/>
</dbReference>
<keyword evidence="2 6" id="KW-0472">Membrane</keyword>
<comment type="function">
    <text evidence="6">Together with LptD, is involved in the assembly of lipopolysaccharide (LPS) at the surface of the outer membrane. Required for the proper assembly of LptD. Binds LPS and may serve as the LPS recognition site at the outer membrane.</text>
</comment>
<comment type="subcellular location">
    <subcellularLocation>
        <location evidence="6">Cell outer membrane</location>
        <topology evidence="6">Lipid-anchor</topology>
    </subcellularLocation>
</comment>
<dbReference type="GO" id="GO:1990351">
    <property type="term" value="C:transporter complex"/>
    <property type="evidence" value="ECO:0007669"/>
    <property type="project" value="TreeGrafter"/>
</dbReference>
<evidence type="ECO:0000313" key="7">
    <source>
        <dbReference type="EMBL" id="CAA2100981.1"/>
    </source>
</evidence>
<evidence type="ECO:0000256" key="2">
    <source>
        <dbReference type="ARBA" id="ARBA00023136"/>
    </source>
</evidence>
<evidence type="ECO:0000256" key="4">
    <source>
        <dbReference type="ARBA" id="ARBA00023237"/>
    </source>
</evidence>